<dbReference type="InterPro" id="IPR003593">
    <property type="entry name" value="AAA+_ATPase"/>
</dbReference>
<feature type="compositionally biased region" description="Low complexity" evidence="1">
    <location>
        <begin position="633"/>
        <end position="668"/>
    </location>
</feature>
<dbReference type="SMART" id="SM00382">
    <property type="entry name" value="AAA"/>
    <property type="match status" value="1"/>
</dbReference>
<organism evidence="3 4">
    <name type="scientific">Nonomuraea cavernae</name>
    <dbReference type="NCBI Taxonomy" id="2045107"/>
    <lineage>
        <taxon>Bacteria</taxon>
        <taxon>Bacillati</taxon>
        <taxon>Actinomycetota</taxon>
        <taxon>Actinomycetes</taxon>
        <taxon>Streptosporangiales</taxon>
        <taxon>Streptosporangiaceae</taxon>
        <taxon>Nonomuraea</taxon>
    </lineage>
</organism>
<gene>
    <name evidence="3" type="ORF">GCM10012289_03280</name>
</gene>
<dbReference type="Proteomes" id="UP000646523">
    <property type="component" value="Unassembled WGS sequence"/>
</dbReference>
<evidence type="ECO:0000256" key="1">
    <source>
        <dbReference type="SAM" id="MobiDB-lite"/>
    </source>
</evidence>
<evidence type="ECO:0000313" key="3">
    <source>
        <dbReference type="EMBL" id="GGO61324.1"/>
    </source>
</evidence>
<feature type="domain" description="AAA+ ATPase" evidence="2">
    <location>
        <begin position="714"/>
        <end position="1035"/>
    </location>
</feature>
<reference evidence="3" key="2">
    <citation type="submission" date="2020-09" db="EMBL/GenBank/DDBJ databases">
        <authorList>
            <person name="Sun Q."/>
            <person name="Zhou Y."/>
        </authorList>
    </citation>
    <scope>NUCLEOTIDE SEQUENCE</scope>
    <source>
        <strain evidence="3">CGMCC 4.7368</strain>
    </source>
</reference>
<dbReference type="CDD" id="cd01127">
    <property type="entry name" value="TrwB_TraG_TraD_VirD4"/>
    <property type="match status" value="1"/>
</dbReference>
<feature type="region of interest" description="Disordered" evidence="1">
    <location>
        <begin position="607"/>
        <end position="686"/>
    </location>
</feature>
<dbReference type="AlphaFoldDB" id="A0A917YQM1"/>
<protein>
    <submittedName>
        <fullName evidence="3">ATPase</fullName>
    </submittedName>
</protein>
<dbReference type="SUPFAM" id="SSF52540">
    <property type="entry name" value="P-loop containing nucleoside triphosphate hydrolases"/>
    <property type="match status" value="1"/>
</dbReference>
<dbReference type="Gene3D" id="3.40.50.300">
    <property type="entry name" value="P-loop containing nucleotide triphosphate hydrolases"/>
    <property type="match status" value="2"/>
</dbReference>
<keyword evidence="4" id="KW-1185">Reference proteome</keyword>
<dbReference type="PANTHER" id="PTHR42957:SF2">
    <property type="entry name" value="HELICASE HERA CENTRAL DOMAIN-CONTAINING PROTEIN"/>
    <property type="match status" value="1"/>
</dbReference>
<sequence>MTAPGADALEALSFNYTEGADDVWRHSDFHVEGLHGASTKVLLDGLAEAGSRPDASPIGVVVQGQRGAGKTHLLGWMRERTQREGGYFVLAGLLDAKGFWESMVVSLLDSLAREGANGESQLKVFLSRLAAVADVPRMVRRAVTGKKSVTREELETFVGALRRFDRKVGSLAQDAARALVLYASDDLGLQDLGEAYLSSVPEGEPGERARWGIRQVDRTPQEIVRDISHLLALTGPTVVAVDQIDALVAQSLTSTDPTTVHDAGERLMIERIAGGLMALREYTRRTLTVVSCIPATWTLIEKVATDTVRDRFRQAAPLMTIPDAETGRRLVARRFEVQYQAAGIEPPYPTWPVRPSAFEDAPGFTPRQLLIRIDGHVQACLNDGEVRELDGFRRTTPAPAAPATDLAQLADVAELADIDALYAKLREAVARPVPDSATEDAIMPALLSAGLSAWIAEQGDAGREFSQDPPPSSKPPLHARLRRTLDEATEDEMHWGFRAVGAENAVAALNRVRKAAVAAGLDAEVPKRRLFVLRNTPWSRGPRTREVIEAFERAGGRTLALGDDDLRELAVLKELLAAGPPHLAAWLVSRRPTRQIAFLTEALSAPWTVPTHPEPAQTASVRDEHTQTGPAHTGPTQAGPAQAGPAQAGPTQAGPAQAGPAQAGPAQTRSAQTGPTQPAQTGSAGFGRAEAAARIVVGRAVEGGAPASVELEALRKHTAIFAGSGSGKTVLIRRLIEECALRGVSSIVLDPNNDLARLGDRWPAPPAHWEDGDARRADEYLANTDVIVWTPRRATGRPLSFHPLPDFADVADDPDEFAEAVEAAMASIVPRVKLNASTGKAQLGQAVLRKALEHYGRSGGTRLRGLVALLSELPEGVSELADAPRIAAGLAQSLTAAMDNDPLFGGEGEPVDPGLLLTPPPGKRARVSVISLAGLPADEQRQSFVGRLQMALFAWIKKHPAGDRPLGGLFVMDEAQTFAPAVGGATACLRSTLALASQARKYGLGLVFATQAPKGLHNQIPGNAATQFFGLLNAPIQINTAKEMAQAKGGSVPEISRLTSGEFYLAAEGRAFVKTRVPMCLSHHPKTPLTTEEVIARAAASAP</sequence>
<dbReference type="PANTHER" id="PTHR42957">
    <property type="entry name" value="HELICASE MJ1565-RELATED"/>
    <property type="match status" value="1"/>
</dbReference>
<name>A0A917YQM1_9ACTN</name>
<evidence type="ECO:0000313" key="4">
    <source>
        <dbReference type="Proteomes" id="UP000646523"/>
    </source>
</evidence>
<dbReference type="InterPro" id="IPR027417">
    <property type="entry name" value="P-loop_NTPase"/>
</dbReference>
<proteinExistence type="predicted"/>
<comment type="caution">
    <text evidence="3">The sequence shown here is derived from an EMBL/GenBank/DDBJ whole genome shotgun (WGS) entry which is preliminary data.</text>
</comment>
<feature type="compositionally biased region" description="Polar residues" evidence="1">
    <location>
        <begin position="669"/>
        <end position="683"/>
    </location>
</feature>
<evidence type="ECO:0000259" key="2">
    <source>
        <dbReference type="SMART" id="SM00382"/>
    </source>
</evidence>
<dbReference type="RefSeq" id="WP_225261986.1">
    <property type="nucleotide sequence ID" value="NZ_BMNH01000001.1"/>
</dbReference>
<reference evidence="3" key="1">
    <citation type="journal article" date="2014" name="Int. J. Syst. Evol. Microbiol.">
        <title>Complete genome sequence of Corynebacterium casei LMG S-19264T (=DSM 44701T), isolated from a smear-ripened cheese.</title>
        <authorList>
            <consortium name="US DOE Joint Genome Institute (JGI-PGF)"/>
            <person name="Walter F."/>
            <person name="Albersmeier A."/>
            <person name="Kalinowski J."/>
            <person name="Ruckert C."/>
        </authorList>
    </citation>
    <scope>NUCLEOTIDE SEQUENCE</scope>
    <source>
        <strain evidence="3">CGMCC 4.7368</strain>
    </source>
</reference>
<dbReference type="InterPro" id="IPR008571">
    <property type="entry name" value="HerA-like"/>
</dbReference>
<dbReference type="InterPro" id="IPR002789">
    <property type="entry name" value="HerA_central"/>
</dbReference>
<dbReference type="EMBL" id="BMNH01000001">
    <property type="protein sequence ID" value="GGO61324.1"/>
    <property type="molecule type" value="Genomic_DNA"/>
</dbReference>
<dbReference type="Pfam" id="PF01935">
    <property type="entry name" value="DUF87"/>
    <property type="match status" value="1"/>
</dbReference>
<accession>A0A917YQM1</accession>